<name>A0ABZ2JW36_9BACT</name>
<dbReference type="EMBL" id="CP089982">
    <property type="protein sequence ID" value="WXA90703.1"/>
    <property type="molecule type" value="Genomic_DNA"/>
</dbReference>
<proteinExistence type="predicted"/>
<accession>A0ABZ2JW36</accession>
<dbReference type="RefSeq" id="WP_394841321.1">
    <property type="nucleotide sequence ID" value="NZ_CP089982.1"/>
</dbReference>
<dbReference type="Gene3D" id="2.120.10.30">
    <property type="entry name" value="TolB, C-terminal domain"/>
    <property type="match status" value="1"/>
</dbReference>
<dbReference type="SUPFAM" id="SSF63829">
    <property type="entry name" value="Calcium-dependent phosphotriesterase"/>
    <property type="match status" value="1"/>
</dbReference>
<feature type="chain" id="PRO_5045467526" evidence="1">
    <location>
        <begin position="28"/>
        <end position="322"/>
    </location>
</feature>
<sequence>MRRRFLAIAALALLSVASTGSFAPAHADVPDTNRETGEADEAAWPTSFSLPDGFQPEGIAIGGTKAYFGSRVNGAIYRVDLRTGQGAVFSAGPGTPSLGLKVDDRHRLFVAGGAGGNARVVDATTGEILASYTFASGDTFVNDVVLTRDAAWFTDSRIPVLYKLPLAGWRRTLPDPSEVVRVPLTGDIVYGTGINANGIVTSPDQRSLVLVQSNTGKLFRVDPDTGATKLVDLGEESLPNGDGLLRQGRNLYVVQNRLNQVAKVRLDFAGESGKVLTRVTDPAFDVPATVAAFGHRLYLPNARFTTPPTPTTTYSAVAIEAP</sequence>
<evidence type="ECO:0000313" key="2">
    <source>
        <dbReference type="EMBL" id="WXA90703.1"/>
    </source>
</evidence>
<evidence type="ECO:0000313" key="3">
    <source>
        <dbReference type="Proteomes" id="UP001379533"/>
    </source>
</evidence>
<dbReference type="Proteomes" id="UP001379533">
    <property type="component" value="Chromosome"/>
</dbReference>
<keyword evidence="1" id="KW-0732">Signal</keyword>
<keyword evidence="3" id="KW-1185">Reference proteome</keyword>
<reference evidence="2 3" key="1">
    <citation type="submission" date="2021-12" db="EMBL/GenBank/DDBJ databases">
        <title>Discovery of the Pendulisporaceae a myxobacterial family with distinct sporulation behavior and unique specialized metabolism.</title>
        <authorList>
            <person name="Garcia R."/>
            <person name="Popoff A."/>
            <person name="Bader C.D."/>
            <person name="Loehr J."/>
            <person name="Walesch S."/>
            <person name="Walt C."/>
            <person name="Boldt J."/>
            <person name="Bunk B."/>
            <person name="Haeckl F.J.F.P.J."/>
            <person name="Gunesch A.P."/>
            <person name="Birkelbach J."/>
            <person name="Nuebel U."/>
            <person name="Pietschmann T."/>
            <person name="Bach T."/>
            <person name="Mueller R."/>
        </authorList>
    </citation>
    <scope>NUCLEOTIDE SEQUENCE [LARGE SCALE GENOMIC DNA]</scope>
    <source>
        <strain evidence="2 3">MSr12523</strain>
    </source>
</reference>
<feature type="signal peptide" evidence="1">
    <location>
        <begin position="1"/>
        <end position="27"/>
    </location>
</feature>
<dbReference type="InterPro" id="IPR011042">
    <property type="entry name" value="6-blade_b-propeller_TolB-like"/>
</dbReference>
<gene>
    <name evidence="2" type="ORF">LZC95_30150</name>
</gene>
<evidence type="ECO:0000256" key="1">
    <source>
        <dbReference type="SAM" id="SignalP"/>
    </source>
</evidence>
<protein>
    <submittedName>
        <fullName evidence="2">SMP-30/gluconolactonase/LRE family protein</fullName>
    </submittedName>
</protein>
<organism evidence="2 3">
    <name type="scientific">Pendulispora brunnea</name>
    <dbReference type="NCBI Taxonomy" id="2905690"/>
    <lineage>
        <taxon>Bacteria</taxon>
        <taxon>Pseudomonadati</taxon>
        <taxon>Myxococcota</taxon>
        <taxon>Myxococcia</taxon>
        <taxon>Myxococcales</taxon>
        <taxon>Sorangiineae</taxon>
        <taxon>Pendulisporaceae</taxon>
        <taxon>Pendulispora</taxon>
    </lineage>
</organism>